<dbReference type="RefSeq" id="XP_022104270.1">
    <property type="nucleotide sequence ID" value="XM_022248578.1"/>
</dbReference>
<keyword evidence="4" id="KW-1185">Reference proteome</keyword>
<evidence type="ECO:0000256" key="1">
    <source>
        <dbReference type="ARBA" id="ARBA00009789"/>
    </source>
</evidence>
<sequence length="414" mass="46386">MNFPTFAIVPAGGCGQRAGVDIPKQYCDVLGRPLIVYTLEVFQRLVWVEKIFVAISPDWEAHARELVLSYHLSKVELINGGSSRHHSIQNCVQHLQNHLLKRREGAELGKQNGKVLAEEEPIVIIQDAVRPFADENILRKVTLAAKEHRASGSVLPLVSTILESDSQDVLVQSLVRSKLRESHTPQAFWWSTLREAYQKITDYDLIHGTEVLDLALKYTGCRAKLVEAPDYVWKVTYKKDFLAAETLAKVHNSEVYLLSSDPVTNKVLMTLQSCLVSRNLKVSVVPTLPDSVKSFHTSIFLHLVKPAEEEATTKCEETLNALHLVSRPGHSGLLACMCHLHDGSDRTLGFYRRLARSLDTQGKAKKVQAFLVVYTTPKDEEQQTISKVCEMLAGLILDRNPQMSGQLFVISDQD</sequence>
<dbReference type="Pfam" id="PF01128">
    <property type="entry name" value="IspD"/>
    <property type="match status" value="2"/>
</dbReference>
<gene>
    <name evidence="5" type="primary">LOC110986596</name>
</gene>
<dbReference type="Proteomes" id="UP000694845">
    <property type="component" value="Unplaced"/>
</dbReference>
<evidence type="ECO:0000256" key="2">
    <source>
        <dbReference type="ARBA" id="ARBA00022679"/>
    </source>
</evidence>
<organism evidence="4 5">
    <name type="scientific">Acanthaster planci</name>
    <name type="common">Crown-of-thorns starfish</name>
    <dbReference type="NCBI Taxonomy" id="133434"/>
    <lineage>
        <taxon>Eukaryota</taxon>
        <taxon>Metazoa</taxon>
        <taxon>Echinodermata</taxon>
        <taxon>Eleutherozoa</taxon>
        <taxon>Asterozoa</taxon>
        <taxon>Asteroidea</taxon>
        <taxon>Valvatacea</taxon>
        <taxon>Valvatida</taxon>
        <taxon>Acanthasteridae</taxon>
        <taxon>Acanthaster</taxon>
    </lineage>
</organism>
<dbReference type="CDD" id="cd02516">
    <property type="entry name" value="CDP-ME_synthetase"/>
    <property type="match status" value="1"/>
</dbReference>
<dbReference type="PANTHER" id="PTHR43015:SF1">
    <property type="entry name" value="D-RIBITOL-5-PHOSPHATE CYTIDYLYLTRANSFERASE"/>
    <property type="match status" value="1"/>
</dbReference>
<dbReference type="InterPro" id="IPR034683">
    <property type="entry name" value="IspD/TarI"/>
</dbReference>
<accession>A0A8B7ZHB7</accession>
<keyword evidence="3" id="KW-0548">Nucleotidyltransferase</keyword>
<dbReference type="Gene3D" id="3.90.550.10">
    <property type="entry name" value="Spore Coat Polysaccharide Biosynthesis Protein SpsA, Chain A"/>
    <property type="match status" value="1"/>
</dbReference>
<evidence type="ECO:0000256" key="3">
    <source>
        <dbReference type="ARBA" id="ARBA00022695"/>
    </source>
</evidence>
<dbReference type="PANTHER" id="PTHR43015">
    <property type="entry name" value="D-RIBITOL-5-PHOSPHATE CYTIDYLYLTRANSFERASE"/>
    <property type="match status" value="1"/>
</dbReference>
<evidence type="ECO:0000313" key="5">
    <source>
        <dbReference type="RefSeq" id="XP_022104270.1"/>
    </source>
</evidence>
<dbReference type="GO" id="GO:0047349">
    <property type="term" value="F:D-ribitol-5-phosphate cytidylyltransferase activity"/>
    <property type="evidence" value="ECO:0007669"/>
    <property type="project" value="TreeGrafter"/>
</dbReference>
<dbReference type="InterPro" id="IPR029044">
    <property type="entry name" value="Nucleotide-diphossugar_trans"/>
</dbReference>
<comment type="similarity">
    <text evidence="1">Belongs to the IspD/TarI cytidylyltransferase family. IspD subfamily.</text>
</comment>
<keyword evidence="2" id="KW-0808">Transferase</keyword>
<dbReference type="SUPFAM" id="SSF53448">
    <property type="entry name" value="Nucleotide-diphospho-sugar transferases"/>
    <property type="match status" value="1"/>
</dbReference>
<protein>
    <submittedName>
        <fullName evidence="5">Isoprenoid synthase domain-containing protein-like isoform X1</fullName>
    </submittedName>
</protein>
<dbReference type="GO" id="GO:0005829">
    <property type="term" value="C:cytosol"/>
    <property type="evidence" value="ECO:0007669"/>
    <property type="project" value="TreeGrafter"/>
</dbReference>
<dbReference type="CTD" id="729920"/>
<dbReference type="KEGG" id="aplc:110986596"/>
<evidence type="ECO:0000313" key="4">
    <source>
        <dbReference type="Proteomes" id="UP000694845"/>
    </source>
</evidence>
<proteinExistence type="inferred from homology"/>
<dbReference type="GO" id="GO:0035269">
    <property type="term" value="P:protein O-linked glycosylation via mannose"/>
    <property type="evidence" value="ECO:0007669"/>
    <property type="project" value="TreeGrafter"/>
</dbReference>
<dbReference type="GeneID" id="110986596"/>
<reference evidence="5" key="1">
    <citation type="submission" date="2025-08" db="UniProtKB">
        <authorList>
            <consortium name="RefSeq"/>
        </authorList>
    </citation>
    <scope>IDENTIFICATION</scope>
</reference>
<dbReference type="OrthoDB" id="414267at2759"/>
<dbReference type="OMA" id="IPKQYCD"/>
<name>A0A8B7ZHB7_ACAPL</name>
<dbReference type="AlphaFoldDB" id="A0A8B7ZHB7"/>